<dbReference type="KEGG" id="haa:A5892_01235"/>
<proteinExistence type="predicted"/>
<gene>
    <name evidence="2" type="ORF">A5892_01235</name>
</gene>
<name>A0A172YB64_9GAMM</name>
<keyword evidence="3" id="KW-1185">Reference proteome</keyword>
<dbReference type="Proteomes" id="UP000077875">
    <property type="component" value="Chromosome"/>
</dbReference>
<reference evidence="2 3" key="1">
    <citation type="submission" date="2016-04" db="EMBL/GenBank/DDBJ databases">
        <title>Complete Genome Sequence of Halotalea alkalilenta IHB B 13600.</title>
        <authorList>
            <person name="Swarnkar M.K."/>
            <person name="Sharma A."/>
            <person name="Kaushal K."/>
            <person name="Soni R."/>
            <person name="Rana S."/>
            <person name="Singh A.K."/>
            <person name="Gulati A."/>
        </authorList>
    </citation>
    <scope>NUCLEOTIDE SEQUENCE [LARGE SCALE GENOMIC DNA]</scope>
    <source>
        <strain evidence="2 3">IHB B 13600</strain>
    </source>
</reference>
<dbReference type="EMBL" id="CP015243">
    <property type="protein sequence ID" value="ANF56255.1"/>
    <property type="molecule type" value="Genomic_DNA"/>
</dbReference>
<feature type="transmembrane region" description="Helical" evidence="1">
    <location>
        <begin position="12"/>
        <end position="33"/>
    </location>
</feature>
<evidence type="ECO:0000256" key="1">
    <source>
        <dbReference type="SAM" id="Phobius"/>
    </source>
</evidence>
<feature type="transmembrane region" description="Helical" evidence="1">
    <location>
        <begin position="63"/>
        <end position="84"/>
    </location>
</feature>
<feature type="transmembrane region" description="Helical" evidence="1">
    <location>
        <begin position="129"/>
        <end position="148"/>
    </location>
</feature>
<dbReference type="AlphaFoldDB" id="A0A172YB64"/>
<keyword evidence="1" id="KW-1133">Transmembrane helix</keyword>
<organism evidence="2 3">
    <name type="scientific">Halotalea alkalilenta</name>
    <dbReference type="NCBI Taxonomy" id="376489"/>
    <lineage>
        <taxon>Bacteria</taxon>
        <taxon>Pseudomonadati</taxon>
        <taxon>Pseudomonadota</taxon>
        <taxon>Gammaproteobacteria</taxon>
        <taxon>Oceanospirillales</taxon>
        <taxon>Halomonadaceae</taxon>
        <taxon>Halotalea</taxon>
    </lineage>
</organism>
<dbReference type="STRING" id="376489.A5892_01235"/>
<evidence type="ECO:0000313" key="3">
    <source>
        <dbReference type="Proteomes" id="UP000077875"/>
    </source>
</evidence>
<accession>A0A172YB64</accession>
<protein>
    <submittedName>
        <fullName evidence="2">Uncharacterized protein</fullName>
    </submittedName>
</protein>
<feature type="transmembrane region" description="Helical" evidence="1">
    <location>
        <begin position="209"/>
        <end position="237"/>
    </location>
</feature>
<keyword evidence="1" id="KW-0812">Transmembrane</keyword>
<evidence type="ECO:0000313" key="2">
    <source>
        <dbReference type="EMBL" id="ANF56255.1"/>
    </source>
</evidence>
<feature type="transmembrane region" description="Helical" evidence="1">
    <location>
        <begin position="90"/>
        <end position="109"/>
    </location>
</feature>
<keyword evidence="1" id="KW-0472">Membrane</keyword>
<sequence length="249" mass="27308">MLLYINISAAHLPTPALAAIWLALWIPIAHGLWTRARAHRSAWLSTYLHPDGRWHDRLSGGPVMALVQGLLAGGFALALMVGAARLEGVIEWRLLLTGLPLLVVLRALIQRRLSDHVNPRLLDMFSWRIAMGTTGLLLLAGFTLSALWRGQPDYSTIQLGEAIWRAIAEPEAKSDALLGLLQLGAAKDAFGTWLGQRLIPSLGAPWFQFAGWSLLFAANGLFIWAWMNLCSGLLGLVGERRIPTLETAQ</sequence>